<accession>A0AAV2ST15</accession>
<dbReference type="PANTHER" id="PTHR38566">
    <property type="entry name" value="RNA_LIG_T4_1 DOMAIN-CONTAINING PROTEIN"/>
    <property type="match status" value="1"/>
</dbReference>
<dbReference type="AlphaFoldDB" id="A0AAV2ST15"/>
<dbReference type="EMBL" id="CAXKWB010143459">
    <property type="protein sequence ID" value="CAL4246156.1"/>
    <property type="molecule type" value="Genomic_DNA"/>
</dbReference>
<keyword evidence="2" id="KW-1185">Reference proteome</keyword>
<comment type="caution">
    <text evidence="1">The sequence shown here is derived from an EMBL/GenBank/DDBJ whole genome shotgun (WGS) entry which is preliminary data.</text>
</comment>
<proteinExistence type="predicted"/>
<gene>
    <name evidence="1" type="ORF">MNOR_LOCUS41181</name>
</gene>
<dbReference type="Proteomes" id="UP001497623">
    <property type="component" value="Unassembled WGS sequence"/>
</dbReference>
<organism evidence="1 2">
    <name type="scientific">Meganyctiphanes norvegica</name>
    <name type="common">Northern krill</name>
    <name type="synonym">Thysanopoda norvegica</name>
    <dbReference type="NCBI Taxonomy" id="48144"/>
    <lineage>
        <taxon>Eukaryota</taxon>
        <taxon>Metazoa</taxon>
        <taxon>Ecdysozoa</taxon>
        <taxon>Arthropoda</taxon>
        <taxon>Crustacea</taxon>
        <taxon>Multicrustacea</taxon>
        <taxon>Malacostraca</taxon>
        <taxon>Eumalacostraca</taxon>
        <taxon>Eucarida</taxon>
        <taxon>Euphausiacea</taxon>
        <taxon>Euphausiidae</taxon>
        <taxon>Meganyctiphanes</taxon>
    </lineage>
</organism>
<protein>
    <submittedName>
        <fullName evidence="1">Uncharacterized protein</fullName>
    </submittedName>
</protein>
<evidence type="ECO:0000313" key="2">
    <source>
        <dbReference type="Proteomes" id="UP001497623"/>
    </source>
</evidence>
<dbReference type="PANTHER" id="PTHR38566:SF1">
    <property type="entry name" value="CHROMOSOME UNDETERMINED SCAFFOLD_18, WHOLE GENOME SHOTGUN SEQUENCE"/>
    <property type="match status" value="1"/>
</dbReference>
<evidence type="ECO:0000313" key="1">
    <source>
        <dbReference type="EMBL" id="CAL4246156.1"/>
    </source>
</evidence>
<sequence length="226" mass="26174">EPSLHVLTITPTISDDDETSLTALAPHHWLQIASSLGFTTASYQIIDRNDLDAFIQRCFNEIEKEGYVLYYLKNSNGSVNTIGMAKVKTVWYSMLLALRKVSMVSFTSAKMKNGRSMEEIIKFAHKRFSEIQTWLEFNNEHLTLWNKLSEEFLHWMNGEINTNSEERIDLHNQFPVIWNRFLKDTGNQFSIFTNPDIKIGVGKEAGHGTICTREFITHRKKNVNKR</sequence>
<feature type="non-terminal residue" evidence="1">
    <location>
        <position position="1"/>
    </location>
</feature>
<reference evidence="1 2" key="1">
    <citation type="submission" date="2024-05" db="EMBL/GenBank/DDBJ databases">
        <authorList>
            <person name="Wallberg A."/>
        </authorList>
    </citation>
    <scope>NUCLEOTIDE SEQUENCE [LARGE SCALE GENOMIC DNA]</scope>
</reference>
<name>A0AAV2ST15_MEGNR</name>